<accession>A0A0A9C5U9</accession>
<protein>
    <submittedName>
        <fullName evidence="1">Uncharacterized protein</fullName>
    </submittedName>
</protein>
<proteinExistence type="predicted"/>
<reference evidence="1" key="2">
    <citation type="journal article" date="2015" name="Data Brief">
        <title>Shoot transcriptome of the giant reed, Arundo donax.</title>
        <authorList>
            <person name="Barrero R.A."/>
            <person name="Guerrero F.D."/>
            <person name="Moolhuijzen P."/>
            <person name="Goolsby J.A."/>
            <person name="Tidwell J."/>
            <person name="Bellgard S.E."/>
            <person name="Bellgard M.I."/>
        </authorList>
    </citation>
    <scope>NUCLEOTIDE SEQUENCE</scope>
    <source>
        <tissue evidence="1">Shoot tissue taken approximately 20 cm above the soil surface</tissue>
    </source>
</reference>
<dbReference type="AlphaFoldDB" id="A0A0A9C5U9"/>
<evidence type="ECO:0000313" key="1">
    <source>
        <dbReference type="EMBL" id="JAD71634.1"/>
    </source>
</evidence>
<organism evidence="1">
    <name type="scientific">Arundo donax</name>
    <name type="common">Giant reed</name>
    <name type="synonym">Donax arundinaceus</name>
    <dbReference type="NCBI Taxonomy" id="35708"/>
    <lineage>
        <taxon>Eukaryota</taxon>
        <taxon>Viridiplantae</taxon>
        <taxon>Streptophyta</taxon>
        <taxon>Embryophyta</taxon>
        <taxon>Tracheophyta</taxon>
        <taxon>Spermatophyta</taxon>
        <taxon>Magnoliopsida</taxon>
        <taxon>Liliopsida</taxon>
        <taxon>Poales</taxon>
        <taxon>Poaceae</taxon>
        <taxon>PACMAD clade</taxon>
        <taxon>Arundinoideae</taxon>
        <taxon>Arundineae</taxon>
        <taxon>Arundo</taxon>
    </lineage>
</organism>
<reference evidence="1" key="1">
    <citation type="submission" date="2014-09" db="EMBL/GenBank/DDBJ databases">
        <authorList>
            <person name="Magalhaes I.L.F."/>
            <person name="Oliveira U."/>
            <person name="Santos F.R."/>
            <person name="Vidigal T.H.D.A."/>
            <person name="Brescovit A.D."/>
            <person name="Santos A.J."/>
        </authorList>
    </citation>
    <scope>NUCLEOTIDE SEQUENCE</scope>
    <source>
        <tissue evidence="1">Shoot tissue taken approximately 20 cm above the soil surface</tissue>
    </source>
</reference>
<name>A0A0A9C5U9_ARUDO</name>
<dbReference type="EMBL" id="GBRH01226261">
    <property type="protein sequence ID" value="JAD71634.1"/>
    <property type="molecule type" value="Transcribed_RNA"/>
</dbReference>
<sequence>MARTQKFSKNVTKWCLVGLFY</sequence>